<keyword evidence="1" id="KW-0805">Transcription regulation</keyword>
<proteinExistence type="predicted"/>
<feature type="DNA-binding region" description="H-T-H motif" evidence="4">
    <location>
        <begin position="31"/>
        <end position="50"/>
    </location>
</feature>
<evidence type="ECO:0000256" key="4">
    <source>
        <dbReference type="PROSITE-ProRule" id="PRU00335"/>
    </source>
</evidence>
<dbReference type="RefSeq" id="WP_123212502.1">
    <property type="nucleotide sequence ID" value="NZ_RJVO01000007.1"/>
</dbReference>
<accession>A0A3N0V5N8</accession>
<sequence length="187" mass="20707">MPRQVNPEDRLALIHDAVIAIAVQSGFAAVTIRAVAQHIGASTSAVTHYLSGRDELLREAIRREIGLLQANAERATAGLDDAAALRAFIEWAVLTRDEQSHRLWLALVLGAGSDPVLREELDRFNAWWSQQIQRRVDGIRPARPELLVDLLNVVVDGLIVSAFDAGQPWAQDRRARLLEAVWRAVGQ</sequence>
<dbReference type="PANTHER" id="PTHR30055">
    <property type="entry name" value="HTH-TYPE TRANSCRIPTIONAL REGULATOR RUTR"/>
    <property type="match status" value="1"/>
</dbReference>
<protein>
    <submittedName>
        <fullName evidence="6">TetR/AcrR family transcriptional regulator</fullName>
    </submittedName>
</protein>
<dbReference type="InterPro" id="IPR009057">
    <property type="entry name" value="Homeodomain-like_sf"/>
</dbReference>
<feature type="domain" description="HTH tetR-type" evidence="5">
    <location>
        <begin position="8"/>
        <end position="68"/>
    </location>
</feature>
<dbReference type="InterPro" id="IPR036271">
    <property type="entry name" value="Tet_transcr_reg_TetR-rel_C_sf"/>
</dbReference>
<dbReference type="SUPFAM" id="SSF48498">
    <property type="entry name" value="Tetracyclin repressor-like, C-terminal domain"/>
    <property type="match status" value="1"/>
</dbReference>
<dbReference type="GO" id="GO:0003700">
    <property type="term" value="F:DNA-binding transcription factor activity"/>
    <property type="evidence" value="ECO:0007669"/>
    <property type="project" value="TreeGrafter"/>
</dbReference>
<dbReference type="InterPro" id="IPR050109">
    <property type="entry name" value="HTH-type_TetR-like_transc_reg"/>
</dbReference>
<dbReference type="EMBL" id="RJVO01000007">
    <property type="protein sequence ID" value="ROH87778.1"/>
    <property type="molecule type" value="Genomic_DNA"/>
</dbReference>
<evidence type="ECO:0000313" key="6">
    <source>
        <dbReference type="EMBL" id="ROH87778.1"/>
    </source>
</evidence>
<keyword evidence="2 4" id="KW-0238">DNA-binding</keyword>
<dbReference type="Proteomes" id="UP000282106">
    <property type="component" value="Unassembled WGS sequence"/>
</dbReference>
<name>A0A3N0V5N8_9GAMM</name>
<dbReference type="InParanoid" id="A0A3N0V5N8"/>
<dbReference type="GO" id="GO:0000976">
    <property type="term" value="F:transcription cis-regulatory region binding"/>
    <property type="evidence" value="ECO:0007669"/>
    <property type="project" value="TreeGrafter"/>
</dbReference>
<dbReference type="PROSITE" id="PS50977">
    <property type="entry name" value="HTH_TETR_2"/>
    <property type="match status" value="1"/>
</dbReference>
<dbReference type="InterPro" id="IPR001647">
    <property type="entry name" value="HTH_TetR"/>
</dbReference>
<evidence type="ECO:0000259" key="5">
    <source>
        <dbReference type="PROSITE" id="PS50977"/>
    </source>
</evidence>
<reference evidence="6 7" key="1">
    <citation type="submission" date="2018-10" db="EMBL/GenBank/DDBJ databases">
        <authorList>
            <person name="Chen W.-M."/>
        </authorList>
    </citation>
    <scope>NUCLEOTIDE SEQUENCE [LARGE SCALE GENOMIC DNA]</scope>
    <source>
        <strain evidence="6 7">THS-13</strain>
    </source>
</reference>
<evidence type="ECO:0000256" key="2">
    <source>
        <dbReference type="ARBA" id="ARBA00023125"/>
    </source>
</evidence>
<dbReference type="AlphaFoldDB" id="A0A3N0V5N8"/>
<comment type="caution">
    <text evidence="6">The sequence shown here is derived from an EMBL/GenBank/DDBJ whole genome shotgun (WGS) entry which is preliminary data.</text>
</comment>
<keyword evidence="7" id="KW-1185">Reference proteome</keyword>
<organism evidence="6 7">
    <name type="scientific">Stagnimonas aquatica</name>
    <dbReference type="NCBI Taxonomy" id="2689987"/>
    <lineage>
        <taxon>Bacteria</taxon>
        <taxon>Pseudomonadati</taxon>
        <taxon>Pseudomonadota</taxon>
        <taxon>Gammaproteobacteria</taxon>
        <taxon>Nevskiales</taxon>
        <taxon>Nevskiaceae</taxon>
        <taxon>Stagnimonas</taxon>
    </lineage>
</organism>
<dbReference type="PANTHER" id="PTHR30055:SF234">
    <property type="entry name" value="HTH-TYPE TRANSCRIPTIONAL REGULATOR BETI"/>
    <property type="match status" value="1"/>
</dbReference>
<gene>
    <name evidence="6" type="ORF">ED208_13765</name>
</gene>
<dbReference type="Gene3D" id="1.10.357.10">
    <property type="entry name" value="Tetracycline Repressor, domain 2"/>
    <property type="match status" value="1"/>
</dbReference>
<evidence type="ECO:0000256" key="3">
    <source>
        <dbReference type="ARBA" id="ARBA00023163"/>
    </source>
</evidence>
<evidence type="ECO:0000256" key="1">
    <source>
        <dbReference type="ARBA" id="ARBA00023015"/>
    </source>
</evidence>
<evidence type="ECO:0000313" key="7">
    <source>
        <dbReference type="Proteomes" id="UP000282106"/>
    </source>
</evidence>
<dbReference type="SUPFAM" id="SSF46689">
    <property type="entry name" value="Homeodomain-like"/>
    <property type="match status" value="1"/>
</dbReference>
<keyword evidence="3" id="KW-0804">Transcription</keyword>
<dbReference type="Pfam" id="PF00440">
    <property type="entry name" value="TetR_N"/>
    <property type="match status" value="1"/>
</dbReference>